<proteinExistence type="predicted"/>
<dbReference type="Gene3D" id="1.10.150.240">
    <property type="entry name" value="Putative phosphatase, domain 2"/>
    <property type="match status" value="1"/>
</dbReference>
<accession>A0ABW3LYX6</accession>
<evidence type="ECO:0000313" key="3">
    <source>
        <dbReference type="Proteomes" id="UP001597033"/>
    </source>
</evidence>
<dbReference type="Gene3D" id="3.40.50.1000">
    <property type="entry name" value="HAD superfamily/HAD-like"/>
    <property type="match status" value="1"/>
</dbReference>
<dbReference type="SUPFAM" id="SSF56784">
    <property type="entry name" value="HAD-like"/>
    <property type="match status" value="1"/>
</dbReference>
<keyword evidence="1 2" id="KW-0378">Hydrolase</keyword>
<gene>
    <name evidence="2" type="ORF">ACFQ2N_14130</name>
</gene>
<organism evidence="2 3">
    <name type="scientific">Pseudoxanthomonas kaohsiungensis</name>
    <dbReference type="NCBI Taxonomy" id="283923"/>
    <lineage>
        <taxon>Bacteria</taxon>
        <taxon>Pseudomonadati</taxon>
        <taxon>Pseudomonadota</taxon>
        <taxon>Gammaproteobacteria</taxon>
        <taxon>Lysobacterales</taxon>
        <taxon>Lysobacteraceae</taxon>
        <taxon>Pseudoxanthomonas</taxon>
    </lineage>
</organism>
<dbReference type="InterPro" id="IPR036412">
    <property type="entry name" value="HAD-like_sf"/>
</dbReference>
<sequence length="240" mass="26711">MIRIVGFDGDDTLWRSQEFYDQAQLDFEAIIARYIDLDSAGLRATLLATERGNLAQYGYGVKGMILSMVEAAIDLTGGRIEAKDIRTIMDMGKDLLVHPVELLPGIAEAVEQVAQRYRVVLITKGDLFHQERKVALCGLTAFQRIEIVSEKDVATYRRLLEEFEVQPHEFAMVGNSLKSDIAPVIELGGWGVYMPYHATWEHELLEGFDGAGRVLEVEGASGITGAIDRIARQLRLPSSK</sequence>
<name>A0ABW3LYX6_9GAMM</name>
<dbReference type="Pfam" id="PF00702">
    <property type="entry name" value="Hydrolase"/>
    <property type="match status" value="1"/>
</dbReference>
<dbReference type="RefSeq" id="WP_162378063.1">
    <property type="nucleotide sequence ID" value="NZ_JBHTKN010000011.1"/>
</dbReference>
<dbReference type="PANTHER" id="PTHR43316">
    <property type="entry name" value="HYDROLASE, HALOACID DELAHOGENASE-RELATED"/>
    <property type="match status" value="1"/>
</dbReference>
<dbReference type="InterPro" id="IPR051540">
    <property type="entry name" value="S-2-haloacid_dehalogenase"/>
</dbReference>
<dbReference type="GO" id="GO:0016787">
    <property type="term" value="F:hydrolase activity"/>
    <property type="evidence" value="ECO:0007669"/>
    <property type="project" value="UniProtKB-KW"/>
</dbReference>
<evidence type="ECO:0000256" key="1">
    <source>
        <dbReference type="ARBA" id="ARBA00022801"/>
    </source>
</evidence>
<dbReference type="InterPro" id="IPR023198">
    <property type="entry name" value="PGP-like_dom2"/>
</dbReference>
<comment type="caution">
    <text evidence="2">The sequence shown here is derived from an EMBL/GenBank/DDBJ whole genome shotgun (WGS) entry which is preliminary data.</text>
</comment>
<reference evidence="3" key="1">
    <citation type="journal article" date="2019" name="Int. J. Syst. Evol. Microbiol.">
        <title>The Global Catalogue of Microorganisms (GCM) 10K type strain sequencing project: providing services to taxonomists for standard genome sequencing and annotation.</title>
        <authorList>
            <consortium name="The Broad Institute Genomics Platform"/>
            <consortium name="The Broad Institute Genome Sequencing Center for Infectious Disease"/>
            <person name="Wu L."/>
            <person name="Ma J."/>
        </authorList>
    </citation>
    <scope>NUCLEOTIDE SEQUENCE [LARGE SCALE GENOMIC DNA]</scope>
    <source>
        <strain evidence="3">CCUG 55854</strain>
    </source>
</reference>
<dbReference type="InterPro" id="IPR023214">
    <property type="entry name" value="HAD_sf"/>
</dbReference>
<dbReference type="SFLD" id="SFLDS00003">
    <property type="entry name" value="Haloacid_Dehalogenase"/>
    <property type="match status" value="1"/>
</dbReference>
<keyword evidence="3" id="KW-1185">Reference proteome</keyword>
<evidence type="ECO:0000313" key="2">
    <source>
        <dbReference type="EMBL" id="MFD1043487.1"/>
    </source>
</evidence>
<dbReference type="EMBL" id="JBHTKN010000011">
    <property type="protein sequence ID" value="MFD1043487.1"/>
    <property type="molecule type" value="Genomic_DNA"/>
</dbReference>
<dbReference type="SFLD" id="SFLDG01129">
    <property type="entry name" value="C1.5:_HAD__Beta-PGM__Phosphata"/>
    <property type="match status" value="1"/>
</dbReference>
<dbReference type="PANTHER" id="PTHR43316:SF8">
    <property type="entry name" value="HAD FAMILY HYDROLASE"/>
    <property type="match status" value="1"/>
</dbReference>
<protein>
    <submittedName>
        <fullName evidence="2">HAD family hydrolase</fullName>
    </submittedName>
</protein>
<dbReference type="Proteomes" id="UP001597033">
    <property type="component" value="Unassembled WGS sequence"/>
</dbReference>